<name>A0A516GC82_9MICO</name>
<organism evidence="2 3">
    <name type="scientific">Ornithinimicrobium ciconiae</name>
    <dbReference type="NCBI Taxonomy" id="2594265"/>
    <lineage>
        <taxon>Bacteria</taxon>
        <taxon>Bacillati</taxon>
        <taxon>Actinomycetota</taxon>
        <taxon>Actinomycetes</taxon>
        <taxon>Micrococcales</taxon>
        <taxon>Ornithinimicrobiaceae</taxon>
        <taxon>Ornithinimicrobium</taxon>
    </lineage>
</organism>
<protein>
    <submittedName>
        <fullName evidence="2">YbdD/YjiX family protein</fullName>
    </submittedName>
</protein>
<dbReference type="AlphaFoldDB" id="A0A516GC82"/>
<accession>A0A516GC82</accession>
<evidence type="ECO:0000313" key="3">
    <source>
        <dbReference type="Proteomes" id="UP000315395"/>
    </source>
</evidence>
<dbReference type="KEGG" id="orz:FNH13_13010"/>
<evidence type="ECO:0000313" key="2">
    <source>
        <dbReference type="EMBL" id="QDO89133.1"/>
    </source>
</evidence>
<evidence type="ECO:0000256" key="1">
    <source>
        <dbReference type="SAM" id="MobiDB-lite"/>
    </source>
</evidence>
<feature type="region of interest" description="Disordered" evidence="1">
    <location>
        <begin position="1"/>
        <end position="42"/>
    </location>
</feature>
<reference evidence="2 3" key="1">
    <citation type="submission" date="2019-07" db="EMBL/GenBank/DDBJ databases">
        <title>complete genome sequencing of Ornithinimicrobium sp. H23M54.</title>
        <authorList>
            <person name="Bae J.-W."/>
            <person name="Lee S.-Y."/>
        </authorList>
    </citation>
    <scope>NUCLEOTIDE SEQUENCE [LARGE SCALE GENOMIC DNA]</scope>
    <source>
        <strain evidence="2 3">H23M54</strain>
    </source>
</reference>
<keyword evidence="3" id="KW-1185">Reference proteome</keyword>
<dbReference type="OrthoDB" id="3541280at2"/>
<dbReference type="Proteomes" id="UP000315395">
    <property type="component" value="Chromosome"/>
</dbReference>
<dbReference type="Pfam" id="PF04328">
    <property type="entry name" value="Sel_put"/>
    <property type="match status" value="1"/>
</dbReference>
<gene>
    <name evidence="2" type="ORF">FNH13_13010</name>
</gene>
<proteinExistence type="predicted"/>
<dbReference type="EMBL" id="CP041616">
    <property type="protein sequence ID" value="QDO89133.1"/>
    <property type="molecule type" value="Genomic_DNA"/>
</dbReference>
<sequence length="102" mass="11163">MSPSVPSPAVESKVQAAGDGQAPAPLETATPRRSARLSVGPSGDSWWARARWLVKGVLGENAYQAYLAHHERSGCAAPALSERDYWRSRTDWQERNPQGRCC</sequence>
<dbReference type="InterPro" id="IPR007423">
    <property type="entry name" value="Sel_put"/>
</dbReference>